<sequence>MADHAKAAAAALNQINPEDLETTDQRIAYAQANASLALALAVAALVGQTKQTGTSLAGAAAALGQEIRRAR</sequence>
<keyword evidence="2" id="KW-1185">Reference proteome</keyword>
<gene>
    <name evidence="1" type="ORF">ACFPIJ_42250</name>
</gene>
<accession>A0ABV9W6X1</accession>
<evidence type="ECO:0000313" key="2">
    <source>
        <dbReference type="Proteomes" id="UP001595912"/>
    </source>
</evidence>
<dbReference type="Proteomes" id="UP001595912">
    <property type="component" value="Unassembled WGS sequence"/>
</dbReference>
<evidence type="ECO:0000313" key="1">
    <source>
        <dbReference type="EMBL" id="MFC5004437.1"/>
    </source>
</evidence>
<protein>
    <submittedName>
        <fullName evidence="1">Uncharacterized protein</fullName>
    </submittedName>
</protein>
<comment type="caution">
    <text evidence="1">The sequence shown here is derived from an EMBL/GenBank/DDBJ whole genome shotgun (WGS) entry which is preliminary data.</text>
</comment>
<proteinExistence type="predicted"/>
<organism evidence="1 2">
    <name type="scientific">Dactylosporangium cerinum</name>
    <dbReference type="NCBI Taxonomy" id="1434730"/>
    <lineage>
        <taxon>Bacteria</taxon>
        <taxon>Bacillati</taxon>
        <taxon>Actinomycetota</taxon>
        <taxon>Actinomycetes</taxon>
        <taxon>Micromonosporales</taxon>
        <taxon>Micromonosporaceae</taxon>
        <taxon>Dactylosporangium</taxon>
    </lineage>
</organism>
<dbReference type="RefSeq" id="WP_380124325.1">
    <property type="nucleotide sequence ID" value="NZ_JBHSIU010000065.1"/>
</dbReference>
<reference evidence="2" key="1">
    <citation type="journal article" date="2019" name="Int. J. Syst. Evol. Microbiol.">
        <title>The Global Catalogue of Microorganisms (GCM) 10K type strain sequencing project: providing services to taxonomists for standard genome sequencing and annotation.</title>
        <authorList>
            <consortium name="The Broad Institute Genomics Platform"/>
            <consortium name="The Broad Institute Genome Sequencing Center for Infectious Disease"/>
            <person name="Wu L."/>
            <person name="Ma J."/>
        </authorList>
    </citation>
    <scope>NUCLEOTIDE SEQUENCE [LARGE SCALE GENOMIC DNA]</scope>
    <source>
        <strain evidence="2">CGMCC 4.7152</strain>
    </source>
</reference>
<name>A0ABV9W6X1_9ACTN</name>
<dbReference type="EMBL" id="JBHSIU010000065">
    <property type="protein sequence ID" value="MFC5004437.1"/>
    <property type="molecule type" value="Genomic_DNA"/>
</dbReference>